<keyword evidence="8" id="KW-0547">Nucleotide-binding</keyword>
<dbReference type="SUPFAM" id="SSF158472">
    <property type="entry name" value="HAMP domain-like"/>
    <property type="match status" value="1"/>
</dbReference>
<dbReference type="CDD" id="cd00130">
    <property type="entry name" value="PAS"/>
    <property type="match status" value="1"/>
</dbReference>
<accession>A0A7C1W0S2</accession>
<dbReference type="SMART" id="SM00091">
    <property type="entry name" value="PAS"/>
    <property type="match status" value="1"/>
</dbReference>
<protein>
    <recommendedName>
        <fullName evidence="3">histidine kinase</fullName>
        <ecNumber evidence="3">2.7.13.3</ecNumber>
    </recommendedName>
</protein>
<dbReference type="Gene3D" id="6.10.340.10">
    <property type="match status" value="1"/>
</dbReference>
<reference evidence="18" key="1">
    <citation type="journal article" date="2020" name="mSystems">
        <title>Genome- and Community-Level Interaction Insights into Carbon Utilization and Element Cycling Functions of Hydrothermarchaeota in Hydrothermal Sediment.</title>
        <authorList>
            <person name="Zhou Z."/>
            <person name="Liu Y."/>
            <person name="Xu W."/>
            <person name="Pan J."/>
            <person name="Luo Z.H."/>
            <person name="Li M."/>
        </authorList>
    </citation>
    <scope>NUCLEOTIDE SEQUENCE [LARGE SCALE GENOMIC DNA]</scope>
    <source>
        <strain evidence="18">HyVt-389</strain>
    </source>
</reference>
<keyword evidence="4" id="KW-1003">Cell membrane</keyword>
<dbReference type="PROSITE" id="PS50112">
    <property type="entry name" value="PAS"/>
    <property type="match status" value="1"/>
</dbReference>
<dbReference type="InterPro" id="IPR036890">
    <property type="entry name" value="HATPase_C_sf"/>
</dbReference>
<evidence type="ECO:0000259" key="17">
    <source>
        <dbReference type="PROSITE" id="PS50885"/>
    </source>
</evidence>
<dbReference type="CDD" id="cd00082">
    <property type="entry name" value="HisKA"/>
    <property type="match status" value="1"/>
</dbReference>
<dbReference type="GO" id="GO:0030295">
    <property type="term" value="F:protein kinase activator activity"/>
    <property type="evidence" value="ECO:0007669"/>
    <property type="project" value="TreeGrafter"/>
</dbReference>
<proteinExistence type="predicted"/>
<evidence type="ECO:0000256" key="14">
    <source>
        <dbReference type="SAM" id="Phobius"/>
    </source>
</evidence>
<dbReference type="Gene3D" id="3.30.450.20">
    <property type="entry name" value="PAS domain"/>
    <property type="match status" value="2"/>
</dbReference>
<evidence type="ECO:0000256" key="7">
    <source>
        <dbReference type="ARBA" id="ARBA00022692"/>
    </source>
</evidence>
<keyword evidence="9" id="KW-0418">Kinase</keyword>
<keyword evidence="12" id="KW-0902">Two-component regulatory system</keyword>
<dbReference type="SMART" id="SM00388">
    <property type="entry name" value="HisKA"/>
    <property type="match status" value="1"/>
</dbReference>
<dbReference type="CDD" id="cd00075">
    <property type="entry name" value="HATPase"/>
    <property type="match status" value="1"/>
</dbReference>
<evidence type="ECO:0000256" key="4">
    <source>
        <dbReference type="ARBA" id="ARBA00022475"/>
    </source>
</evidence>
<dbReference type="InterPro" id="IPR004358">
    <property type="entry name" value="Sig_transdc_His_kin-like_C"/>
</dbReference>
<evidence type="ECO:0000259" key="15">
    <source>
        <dbReference type="PROSITE" id="PS50109"/>
    </source>
</evidence>
<dbReference type="SUPFAM" id="SSF55874">
    <property type="entry name" value="ATPase domain of HSP90 chaperone/DNA topoisomerase II/histidine kinase"/>
    <property type="match status" value="1"/>
</dbReference>
<dbReference type="FunFam" id="1.10.287.130:FF:000008">
    <property type="entry name" value="Two-component sensor histidine kinase"/>
    <property type="match status" value="1"/>
</dbReference>
<dbReference type="InterPro" id="IPR031967">
    <property type="entry name" value="PhoR_single_Cache-like_dom"/>
</dbReference>
<dbReference type="GO" id="GO:0005524">
    <property type="term" value="F:ATP binding"/>
    <property type="evidence" value="ECO:0007669"/>
    <property type="project" value="UniProtKB-KW"/>
</dbReference>
<name>A0A7C1W0S2_DESA2</name>
<gene>
    <name evidence="18" type="ORF">ENI35_06820</name>
</gene>
<dbReference type="FunFam" id="3.30.565.10:FF:000023">
    <property type="entry name" value="PAS domain-containing sensor histidine kinase"/>
    <property type="match status" value="1"/>
</dbReference>
<keyword evidence="13 14" id="KW-0472">Membrane</keyword>
<keyword evidence="11 14" id="KW-1133">Transmembrane helix</keyword>
<evidence type="ECO:0000256" key="10">
    <source>
        <dbReference type="ARBA" id="ARBA00022840"/>
    </source>
</evidence>
<dbReference type="GO" id="GO:0000155">
    <property type="term" value="F:phosphorelay sensor kinase activity"/>
    <property type="evidence" value="ECO:0007669"/>
    <property type="project" value="InterPro"/>
</dbReference>
<evidence type="ECO:0000256" key="9">
    <source>
        <dbReference type="ARBA" id="ARBA00022777"/>
    </source>
</evidence>
<comment type="caution">
    <text evidence="18">The sequence shown here is derived from an EMBL/GenBank/DDBJ whole genome shotgun (WGS) entry which is preliminary data.</text>
</comment>
<dbReference type="GO" id="GO:0000156">
    <property type="term" value="F:phosphorelay response regulator activity"/>
    <property type="evidence" value="ECO:0007669"/>
    <property type="project" value="TreeGrafter"/>
</dbReference>
<dbReference type="InterPro" id="IPR003594">
    <property type="entry name" value="HATPase_dom"/>
</dbReference>
<dbReference type="InterPro" id="IPR029151">
    <property type="entry name" value="Sensor-like_sf"/>
</dbReference>
<sequence>MRNRLGLREKLFLSFLSILILCFTIAYIYLKFGLRDYLINQLETKLTREIELIRSFLIKQDLTLNFDLDPLADEIGKILGARVTIIDISGRVVADSEVSKEKLRYLENHSHRPEVMSALKRNIGITKRYSTTLRQEMLYVALPLVKQENLIGVVRISLPLTQVEQTISQVERIIWMSLGLGLFLAIIISLLLSQSFTNPIKKITETAITLAKGDFKKRIGIYPKNEIGTLAYTIDDLARRIDQYISQLNQEKTYLETILKSIYEGIVVTDKKGEIVLYNDAFKSLFPQVEIGKSSIEILRDKAWIKGIEEVINGTEKISIELVIPYPQERVFEVHLCGIKHNVETIGTIAVFYDITHLKKLEKMRKDFVANVSHELRTPLTSIKGYAETVLYEKDLEKIKEFTSIILKHTNFLIKLTHDLIELSRIESVGFRVEKEHISLKELIEEIMETLREKAQERGIGMEIKIKDNQTIWANEEKARQVFNNLIDNALKYTEKGKIEISAEGQNNFMLIKVSDTGIGIPKKDLTRIFERFYRVNKNRSRTLGGIGLGLSIAKHIVETHGGEIWVESELGKGSTFFIKWPR</sequence>
<dbReference type="AlphaFoldDB" id="A0A7C1W0S2"/>
<dbReference type="InterPro" id="IPR003661">
    <property type="entry name" value="HisK_dim/P_dom"/>
</dbReference>
<feature type="transmembrane region" description="Helical" evidence="14">
    <location>
        <begin position="12"/>
        <end position="30"/>
    </location>
</feature>
<evidence type="ECO:0000256" key="12">
    <source>
        <dbReference type="ARBA" id="ARBA00023012"/>
    </source>
</evidence>
<dbReference type="PROSITE" id="PS50109">
    <property type="entry name" value="HIS_KIN"/>
    <property type="match status" value="1"/>
</dbReference>
<dbReference type="SUPFAM" id="SSF47384">
    <property type="entry name" value="Homodimeric domain of signal transducing histidine kinase"/>
    <property type="match status" value="1"/>
</dbReference>
<dbReference type="EMBL" id="DRIH01000245">
    <property type="protein sequence ID" value="HEC68497.1"/>
    <property type="molecule type" value="Genomic_DNA"/>
</dbReference>
<dbReference type="Pfam" id="PF00672">
    <property type="entry name" value="HAMP"/>
    <property type="match status" value="1"/>
</dbReference>
<dbReference type="InterPro" id="IPR035965">
    <property type="entry name" value="PAS-like_dom_sf"/>
</dbReference>
<comment type="catalytic activity">
    <reaction evidence="1">
        <text>ATP + protein L-histidine = ADP + protein N-phospho-L-histidine.</text>
        <dbReference type="EC" id="2.7.13.3"/>
    </reaction>
</comment>
<dbReference type="Proteomes" id="UP000885738">
    <property type="component" value="Unassembled WGS sequence"/>
</dbReference>
<dbReference type="InterPro" id="IPR000014">
    <property type="entry name" value="PAS"/>
</dbReference>
<dbReference type="SUPFAM" id="SSF103190">
    <property type="entry name" value="Sensory domain-like"/>
    <property type="match status" value="1"/>
</dbReference>
<dbReference type="Gene3D" id="3.30.565.10">
    <property type="entry name" value="Histidine kinase-like ATPase, C-terminal domain"/>
    <property type="match status" value="1"/>
</dbReference>
<dbReference type="PRINTS" id="PR00344">
    <property type="entry name" value="BCTRLSENSOR"/>
</dbReference>
<feature type="transmembrane region" description="Helical" evidence="14">
    <location>
        <begin position="173"/>
        <end position="192"/>
    </location>
</feature>
<dbReference type="InterPro" id="IPR050351">
    <property type="entry name" value="BphY/WalK/GraS-like"/>
</dbReference>
<dbReference type="Pfam" id="PF00512">
    <property type="entry name" value="HisKA"/>
    <property type="match status" value="1"/>
</dbReference>
<keyword evidence="6" id="KW-0808">Transferase</keyword>
<keyword evidence="5" id="KW-0597">Phosphoprotein</keyword>
<keyword evidence="10" id="KW-0067">ATP-binding</keyword>
<dbReference type="CDD" id="cd06225">
    <property type="entry name" value="HAMP"/>
    <property type="match status" value="1"/>
</dbReference>
<feature type="domain" description="HAMP" evidence="17">
    <location>
        <begin position="194"/>
        <end position="246"/>
    </location>
</feature>
<dbReference type="Pfam" id="PF16736">
    <property type="entry name" value="sCache_like"/>
    <property type="match status" value="1"/>
</dbReference>
<evidence type="ECO:0000256" key="1">
    <source>
        <dbReference type="ARBA" id="ARBA00000085"/>
    </source>
</evidence>
<dbReference type="Pfam" id="PF02518">
    <property type="entry name" value="HATPase_c"/>
    <property type="match status" value="1"/>
</dbReference>
<evidence type="ECO:0000256" key="5">
    <source>
        <dbReference type="ARBA" id="ARBA00022553"/>
    </source>
</evidence>
<evidence type="ECO:0000256" key="13">
    <source>
        <dbReference type="ARBA" id="ARBA00023136"/>
    </source>
</evidence>
<feature type="domain" description="PAS" evidence="16">
    <location>
        <begin position="251"/>
        <end position="286"/>
    </location>
</feature>
<evidence type="ECO:0000256" key="3">
    <source>
        <dbReference type="ARBA" id="ARBA00012438"/>
    </source>
</evidence>
<dbReference type="Gene3D" id="1.10.287.130">
    <property type="match status" value="1"/>
</dbReference>
<dbReference type="SMART" id="SM00304">
    <property type="entry name" value="HAMP"/>
    <property type="match status" value="1"/>
</dbReference>
<dbReference type="SMART" id="SM00387">
    <property type="entry name" value="HATPase_c"/>
    <property type="match status" value="1"/>
</dbReference>
<dbReference type="PANTHER" id="PTHR42878:SF7">
    <property type="entry name" value="SENSOR HISTIDINE KINASE GLRK"/>
    <property type="match status" value="1"/>
</dbReference>
<evidence type="ECO:0000256" key="8">
    <source>
        <dbReference type="ARBA" id="ARBA00022741"/>
    </source>
</evidence>
<organism evidence="18">
    <name type="scientific">Desulfofervidus auxilii</name>
    <dbReference type="NCBI Taxonomy" id="1621989"/>
    <lineage>
        <taxon>Bacteria</taxon>
        <taxon>Pseudomonadati</taxon>
        <taxon>Thermodesulfobacteriota</taxon>
        <taxon>Candidatus Desulfofervidia</taxon>
        <taxon>Candidatus Desulfofervidales</taxon>
        <taxon>Candidatus Desulfofervidaceae</taxon>
        <taxon>Candidatus Desulfofervidus</taxon>
    </lineage>
</organism>
<dbReference type="PROSITE" id="PS50885">
    <property type="entry name" value="HAMP"/>
    <property type="match status" value="1"/>
</dbReference>
<dbReference type="GO" id="GO:0005886">
    <property type="term" value="C:plasma membrane"/>
    <property type="evidence" value="ECO:0007669"/>
    <property type="project" value="UniProtKB-SubCell"/>
</dbReference>
<evidence type="ECO:0000256" key="11">
    <source>
        <dbReference type="ARBA" id="ARBA00022989"/>
    </source>
</evidence>
<dbReference type="GO" id="GO:0007234">
    <property type="term" value="P:osmosensory signaling via phosphorelay pathway"/>
    <property type="evidence" value="ECO:0007669"/>
    <property type="project" value="TreeGrafter"/>
</dbReference>
<evidence type="ECO:0000256" key="6">
    <source>
        <dbReference type="ARBA" id="ARBA00022679"/>
    </source>
</evidence>
<dbReference type="PANTHER" id="PTHR42878">
    <property type="entry name" value="TWO-COMPONENT HISTIDINE KINASE"/>
    <property type="match status" value="1"/>
</dbReference>
<comment type="subcellular location">
    <subcellularLocation>
        <location evidence="2">Cell membrane</location>
        <topology evidence="2">Multi-pass membrane protein</topology>
    </subcellularLocation>
</comment>
<keyword evidence="7 14" id="KW-0812">Transmembrane</keyword>
<dbReference type="SUPFAM" id="SSF55785">
    <property type="entry name" value="PYP-like sensor domain (PAS domain)"/>
    <property type="match status" value="1"/>
</dbReference>
<evidence type="ECO:0000313" key="18">
    <source>
        <dbReference type="EMBL" id="HEC68497.1"/>
    </source>
</evidence>
<evidence type="ECO:0000256" key="2">
    <source>
        <dbReference type="ARBA" id="ARBA00004651"/>
    </source>
</evidence>
<feature type="domain" description="Histidine kinase" evidence="15">
    <location>
        <begin position="371"/>
        <end position="583"/>
    </location>
</feature>
<evidence type="ECO:0000259" key="16">
    <source>
        <dbReference type="PROSITE" id="PS50112"/>
    </source>
</evidence>
<dbReference type="InterPro" id="IPR036097">
    <property type="entry name" value="HisK_dim/P_sf"/>
</dbReference>
<dbReference type="InterPro" id="IPR005467">
    <property type="entry name" value="His_kinase_dom"/>
</dbReference>
<dbReference type="EC" id="2.7.13.3" evidence="3"/>
<dbReference type="InterPro" id="IPR003660">
    <property type="entry name" value="HAMP_dom"/>
</dbReference>